<keyword evidence="2" id="KW-1185">Reference proteome</keyword>
<sequence length="254" mass="29149">MLLPGSAATLSSHVEDVGQVMMRPEEEQLLFTYLGQARTFFEFGVGASTLQIASRTPHLERQVGVDLDKRWIDRVRKHTWLRNGSLPATQRIKLLYVHIGKTSSFGYPVENASRCKRLERFCRVVAGPEAGSECNKSTQCMNGLVGRRNWWPAFSEAVLDATKRYRHGWDAVLVDSRFRTACALKSFFATRQEHISRSVVMVHDYARRKHLYGEIERFAKLEVMTGSLAVFRKKHDVDPIILQRTIRAYEYDPS</sequence>
<comment type="caution">
    <text evidence="1">The sequence shown here is derived from an EMBL/GenBank/DDBJ whole genome shotgun (WGS) entry which is preliminary data.</text>
</comment>
<organism evidence="1 2">
    <name type="scientific">Symbiodinium pilosum</name>
    <name type="common">Dinoflagellate</name>
    <dbReference type="NCBI Taxonomy" id="2952"/>
    <lineage>
        <taxon>Eukaryota</taxon>
        <taxon>Sar</taxon>
        <taxon>Alveolata</taxon>
        <taxon>Dinophyceae</taxon>
        <taxon>Suessiales</taxon>
        <taxon>Symbiodiniaceae</taxon>
        <taxon>Symbiodinium</taxon>
    </lineage>
</organism>
<dbReference type="EMBL" id="CAJNIZ010009426">
    <property type="protein sequence ID" value="CAE7281357.1"/>
    <property type="molecule type" value="Genomic_DNA"/>
</dbReference>
<reference evidence="1" key="1">
    <citation type="submission" date="2021-02" db="EMBL/GenBank/DDBJ databases">
        <authorList>
            <person name="Dougan E. K."/>
            <person name="Rhodes N."/>
            <person name="Thang M."/>
            <person name="Chan C."/>
        </authorList>
    </citation>
    <scope>NUCLEOTIDE SEQUENCE</scope>
</reference>
<protein>
    <submittedName>
        <fullName evidence="1">Uncharacterized protein</fullName>
    </submittedName>
</protein>
<dbReference type="OrthoDB" id="419245at2759"/>
<dbReference type="InterPro" id="IPR029063">
    <property type="entry name" value="SAM-dependent_MTases_sf"/>
</dbReference>
<gene>
    <name evidence="1" type="ORF">SPIL2461_LOCUS6304</name>
</gene>
<evidence type="ECO:0000313" key="2">
    <source>
        <dbReference type="Proteomes" id="UP000649617"/>
    </source>
</evidence>
<dbReference type="AlphaFoldDB" id="A0A812MW94"/>
<dbReference type="Proteomes" id="UP000649617">
    <property type="component" value="Unassembled WGS sequence"/>
</dbReference>
<proteinExistence type="predicted"/>
<name>A0A812MW94_SYMPI</name>
<evidence type="ECO:0000313" key="1">
    <source>
        <dbReference type="EMBL" id="CAE7281357.1"/>
    </source>
</evidence>
<accession>A0A812MW94</accession>
<dbReference type="Gene3D" id="3.40.50.150">
    <property type="entry name" value="Vaccinia Virus protein VP39"/>
    <property type="match status" value="1"/>
</dbReference>